<dbReference type="EMBL" id="JACHMM010000001">
    <property type="protein sequence ID" value="MBB5790950.1"/>
    <property type="molecule type" value="Genomic_DNA"/>
</dbReference>
<dbReference type="SUPFAM" id="SSF50156">
    <property type="entry name" value="PDZ domain-like"/>
    <property type="match status" value="1"/>
</dbReference>
<feature type="region of interest" description="Disordered" evidence="4">
    <location>
        <begin position="143"/>
        <end position="167"/>
    </location>
</feature>
<evidence type="ECO:0000259" key="6">
    <source>
        <dbReference type="PROSITE" id="PS50106"/>
    </source>
</evidence>
<name>A0A7W9GVQ4_9ACTN</name>
<feature type="region of interest" description="Disordered" evidence="4">
    <location>
        <begin position="1"/>
        <end position="107"/>
    </location>
</feature>
<accession>A0A7W9GVQ4</accession>
<dbReference type="InterPro" id="IPR036034">
    <property type="entry name" value="PDZ_sf"/>
</dbReference>
<feature type="compositionally biased region" description="Basic and acidic residues" evidence="4">
    <location>
        <begin position="98"/>
        <end position="107"/>
    </location>
</feature>
<dbReference type="RefSeq" id="WP_221441357.1">
    <property type="nucleotide sequence ID" value="NZ_JACHMM010000001.1"/>
</dbReference>
<dbReference type="Pfam" id="PF13365">
    <property type="entry name" value="Trypsin_2"/>
    <property type="match status" value="1"/>
</dbReference>
<evidence type="ECO:0000256" key="2">
    <source>
        <dbReference type="ARBA" id="ARBA00022670"/>
    </source>
</evidence>
<keyword evidence="8" id="KW-1185">Reference proteome</keyword>
<feature type="transmembrane region" description="Helical" evidence="5">
    <location>
        <begin position="114"/>
        <end position="137"/>
    </location>
</feature>
<evidence type="ECO:0000313" key="8">
    <source>
        <dbReference type="Proteomes" id="UP000542813"/>
    </source>
</evidence>
<dbReference type="GO" id="GO:0006508">
    <property type="term" value="P:proteolysis"/>
    <property type="evidence" value="ECO:0007669"/>
    <property type="project" value="UniProtKB-KW"/>
</dbReference>
<dbReference type="PRINTS" id="PR00834">
    <property type="entry name" value="PROTEASES2C"/>
</dbReference>
<feature type="domain" description="PDZ" evidence="6">
    <location>
        <begin position="371"/>
        <end position="457"/>
    </location>
</feature>
<evidence type="ECO:0000256" key="3">
    <source>
        <dbReference type="ARBA" id="ARBA00022801"/>
    </source>
</evidence>
<keyword evidence="5" id="KW-0472">Membrane</keyword>
<dbReference type="Pfam" id="PF13180">
    <property type="entry name" value="PDZ_2"/>
    <property type="match status" value="1"/>
</dbReference>
<dbReference type="EC" id="3.4.21.-" evidence="7"/>
<comment type="caution">
    <text evidence="7">The sequence shown here is derived from an EMBL/GenBank/DDBJ whole genome shotgun (WGS) entry which is preliminary data.</text>
</comment>
<dbReference type="InterPro" id="IPR043504">
    <property type="entry name" value="Peptidase_S1_PA_chymotrypsin"/>
</dbReference>
<evidence type="ECO:0000256" key="5">
    <source>
        <dbReference type="SAM" id="Phobius"/>
    </source>
</evidence>
<dbReference type="Proteomes" id="UP000542813">
    <property type="component" value="Unassembled WGS sequence"/>
</dbReference>
<keyword evidence="5" id="KW-1133">Transmembrane helix</keyword>
<evidence type="ECO:0000256" key="4">
    <source>
        <dbReference type="SAM" id="MobiDB-lite"/>
    </source>
</evidence>
<keyword evidence="5" id="KW-0812">Transmembrane</keyword>
<dbReference type="AlphaFoldDB" id="A0A7W9GVQ4"/>
<feature type="compositionally biased region" description="Low complexity" evidence="4">
    <location>
        <begin position="33"/>
        <end position="54"/>
    </location>
</feature>
<gene>
    <name evidence="7" type="ORF">HD601_005525</name>
</gene>
<evidence type="ECO:0000313" key="7">
    <source>
        <dbReference type="EMBL" id="MBB5790950.1"/>
    </source>
</evidence>
<dbReference type="InterPro" id="IPR001940">
    <property type="entry name" value="Peptidase_S1C"/>
</dbReference>
<sequence>MDDVTRNNPGEPQGPGTTTTLPAAPVPPPPAGTPAGTAPTQTPAQTPGDPAAAPRAGWSTPPPAGHHAGPQATDPHATTQLPTDAGAAAGSPPPHLPPTEHGRAPEPKRRRAPLVLAGVLLGAVVGGAAGAGVVAYVNDDDGNGSSPVSRSDLSNSSNGSGQQASNATGVQAVAADVLPSVVSITAQSQFGQAGGTGVIISSDGEIVTNNHVVEGAGQGGSVQVTFQDGTTANAEVVGTDPLTDLAVIKAQDVSGLQAAELGNSGDLAVGQQVVAIGSPLGLDGTVTSGIVSALDRPMAASSEGQPQGGVNSVIDAIQTDAPINPGNSGGPLVNMDGQVVGINSAILTTGSGNGSIGLGFSIPIDQAKPIIDELRQGQQPTHAQIGVGVGDPQGGDVRGALIASVNAGSAGDDAGLQEGDIVTHVGDRVITDATSLIAAVRSHRPGDEIELTYVRDGQDHTTTVTLGSDAQTS</sequence>
<dbReference type="PROSITE" id="PS50106">
    <property type="entry name" value="PDZ"/>
    <property type="match status" value="1"/>
</dbReference>
<proteinExistence type="inferred from homology"/>
<comment type="similarity">
    <text evidence="1">Belongs to the peptidase S1C family.</text>
</comment>
<organism evidence="7 8">
    <name type="scientific">Jiangella mangrovi</name>
    <dbReference type="NCBI Taxonomy" id="1524084"/>
    <lineage>
        <taxon>Bacteria</taxon>
        <taxon>Bacillati</taxon>
        <taxon>Actinomycetota</taxon>
        <taxon>Actinomycetes</taxon>
        <taxon>Jiangellales</taxon>
        <taxon>Jiangellaceae</taxon>
        <taxon>Jiangella</taxon>
    </lineage>
</organism>
<dbReference type="GO" id="GO:0004252">
    <property type="term" value="F:serine-type endopeptidase activity"/>
    <property type="evidence" value="ECO:0007669"/>
    <property type="project" value="InterPro"/>
</dbReference>
<dbReference type="SMART" id="SM00228">
    <property type="entry name" value="PDZ"/>
    <property type="match status" value="1"/>
</dbReference>
<dbReference type="PANTHER" id="PTHR43343:SF3">
    <property type="entry name" value="PROTEASE DO-LIKE 8, CHLOROPLASTIC"/>
    <property type="match status" value="1"/>
</dbReference>
<evidence type="ECO:0000256" key="1">
    <source>
        <dbReference type="ARBA" id="ARBA00010541"/>
    </source>
</evidence>
<dbReference type="Gene3D" id="2.40.10.10">
    <property type="entry name" value="Trypsin-like serine proteases"/>
    <property type="match status" value="2"/>
</dbReference>
<dbReference type="SUPFAM" id="SSF50494">
    <property type="entry name" value="Trypsin-like serine proteases"/>
    <property type="match status" value="1"/>
</dbReference>
<dbReference type="InterPro" id="IPR051201">
    <property type="entry name" value="Chloro_Bact_Ser_Proteases"/>
</dbReference>
<dbReference type="InterPro" id="IPR001478">
    <property type="entry name" value="PDZ"/>
</dbReference>
<keyword evidence="2 7" id="KW-0645">Protease</keyword>
<reference evidence="7 8" key="1">
    <citation type="submission" date="2020-08" db="EMBL/GenBank/DDBJ databases">
        <title>Sequencing the genomes of 1000 actinobacteria strains.</title>
        <authorList>
            <person name="Klenk H.-P."/>
        </authorList>
    </citation>
    <scope>NUCLEOTIDE SEQUENCE [LARGE SCALE GENOMIC DNA]</scope>
    <source>
        <strain evidence="7 8">DSM 102122</strain>
    </source>
</reference>
<dbReference type="PANTHER" id="PTHR43343">
    <property type="entry name" value="PEPTIDASE S12"/>
    <property type="match status" value="1"/>
</dbReference>
<dbReference type="InterPro" id="IPR009003">
    <property type="entry name" value="Peptidase_S1_PA"/>
</dbReference>
<dbReference type="Gene3D" id="2.30.42.10">
    <property type="match status" value="1"/>
</dbReference>
<feature type="compositionally biased region" description="Low complexity" evidence="4">
    <location>
        <begin position="145"/>
        <end position="165"/>
    </location>
</feature>
<feature type="compositionally biased region" description="Low complexity" evidence="4">
    <location>
        <begin position="9"/>
        <end position="23"/>
    </location>
</feature>
<protein>
    <submittedName>
        <fullName evidence="7">Putative serine protease PepD</fullName>
        <ecNumber evidence="7">3.4.21.-</ecNumber>
    </submittedName>
</protein>
<keyword evidence="3 7" id="KW-0378">Hydrolase</keyword>